<accession>A0AAV2QW00</accession>
<evidence type="ECO:0000256" key="3">
    <source>
        <dbReference type="ARBA" id="ARBA00023015"/>
    </source>
</evidence>
<evidence type="ECO:0000259" key="8">
    <source>
        <dbReference type="PROSITE" id="PS50217"/>
    </source>
</evidence>
<keyword evidence="7" id="KW-0175">Coiled coil</keyword>
<keyword evidence="4" id="KW-0238">DNA-binding</keyword>
<dbReference type="GO" id="GO:0005634">
    <property type="term" value="C:nucleus"/>
    <property type="evidence" value="ECO:0007669"/>
    <property type="project" value="UniProtKB-SubCell"/>
</dbReference>
<evidence type="ECO:0000256" key="4">
    <source>
        <dbReference type="ARBA" id="ARBA00023125"/>
    </source>
</evidence>
<dbReference type="PROSITE" id="PS50217">
    <property type="entry name" value="BZIP"/>
    <property type="match status" value="1"/>
</dbReference>
<dbReference type="EMBL" id="CAXKWB010011185">
    <property type="protein sequence ID" value="CAL4100332.1"/>
    <property type="molecule type" value="Genomic_DNA"/>
</dbReference>
<evidence type="ECO:0000313" key="9">
    <source>
        <dbReference type="EMBL" id="CAL4100332.1"/>
    </source>
</evidence>
<dbReference type="InterPro" id="IPR046347">
    <property type="entry name" value="bZIP_sf"/>
</dbReference>
<feature type="coiled-coil region" evidence="7">
    <location>
        <begin position="294"/>
        <end position="321"/>
    </location>
</feature>
<keyword evidence="3" id="KW-0805">Transcription regulation</keyword>
<dbReference type="PANTHER" id="PTHR11988">
    <property type="entry name" value="THYROTROPH EMBRYONIC FACTOR RELATED"/>
    <property type="match status" value="1"/>
</dbReference>
<dbReference type="GO" id="GO:0000978">
    <property type="term" value="F:RNA polymerase II cis-regulatory region sequence-specific DNA binding"/>
    <property type="evidence" value="ECO:0007669"/>
    <property type="project" value="TreeGrafter"/>
</dbReference>
<keyword evidence="6" id="KW-0539">Nucleus</keyword>
<comment type="caution">
    <text evidence="9">The sequence shown here is derived from an EMBL/GenBank/DDBJ whole genome shotgun (WGS) entry which is preliminary data.</text>
</comment>
<dbReference type="InterPro" id="IPR004827">
    <property type="entry name" value="bZIP"/>
</dbReference>
<dbReference type="Proteomes" id="UP001497623">
    <property type="component" value="Unassembled WGS sequence"/>
</dbReference>
<name>A0AAV2QW00_MEGNR</name>
<proteinExistence type="inferred from homology"/>
<keyword evidence="10" id="KW-1185">Reference proteome</keyword>
<organism evidence="9 10">
    <name type="scientific">Meganyctiphanes norvegica</name>
    <name type="common">Northern krill</name>
    <name type="synonym">Thysanopoda norvegica</name>
    <dbReference type="NCBI Taxonomy" id="48144"/>
    <lineage>
        <taxon>Eukaryota</taxon>
        <taxon>Metazoa</taxon>
        <taxon>Ecdysozoa</taxon>
        <taxon>Arthropoda</taxon>
        <taxon>Crustacea</taxon>
        <taxon>Multicrustacea</taxon>
        <taxon>Malacostraca</taxon>
        <taxon>Eumalacostraca</taxon>
        <taxon>Eucarida</taxon>
        <taxon>Euphausiacea</taxon>
        <taxon>Euphausiidae</taxon>
        <taxon>Meganyctiphanes</taxon>
    </lineage>
</organism>
<comment type="subcellular location">
    <subcellularLocation>
        <location evidence="1">Nucleus</location>
    </subcellularLocation>
</comment>
<dbReference type="InterPro" id="IPR040223">
    <property type="entry name" value="PAR_bZIP"/>
</dbReference>
<protein>
    <recommendedName>
        <fullName evidence="8">BZIP domain-containing protein</fullName>
    </recommendedName>
</protein>
<dbReference type="GO" id="GO:0000981">
    <property type="term" value="F:DNA-binding transcription factor activity, RNA polymerase II-specific"/>
    <property type="evidence" value="ECO:0007669"/>
    <property type="project" value="TreeGrafter"/>
</dbReference>
<dbReference type="FunFam" id="1.20.5.170:FF:000007">
    <property type="entry name" value="hepatic leukemia factor isoform X2"/>
    <property type="match status" value="1"/>
</dbReference>
<feature type="domain" description="BZIP" evidence="8">
    <location>
        <begin position="262"/>
        <end position="325"/>
    </location>
</feature>
<comment type="similarity">
    <text evidence="2">Belongs to the bZIP family. PAR subfamily.</text>
</comment>
<evidence type="ECO:0000256" key="6">
    <source>
        <dbReference type="ARBA" id="ARBA00023242"/>
    </source>
</evidence>
<sequence length="327" mass="36735">MSAKTIDNPLYQGMSLKSLLETTDLFQIPGLLDENGAKKDVPIKKDGSDSYKPTAAFLGPDLWDNTQKMSLEYMDLDEFLNENNIPLELCMSPGSSETEQRISTPPGSPTRISGMLLGGDASPLRPATVVSTEEFPPQLSLGRESPMQFINPIMIGQRAMSPDSDSPPSECSTVSPIRTENRNFVIKVSSRPNVSASSISNTLTNNKIVNVDFHLDESELALATVPGIDFDPRERAFTDDELKPQPMIKKSRKQYVPEDLKDDHYWQRRNKNNVAAKRSREARRTKENQIAMRANFLEKENRALTIELAKSKTELNLLKKRLTMFEK</sequence>
<dbReference type="AlphaFoldDB" id="A0AAV2QW00"/>
<evidence type="ECO:0000256" key="1">
    <source>
        <dbReference type="ARBA" id="ARBA00004123"/>
    </source>
</evidence>
<dbReference type="SMART" id="SM00338">
    <property type="entry name" value="BRLZ"/>
    <property type="match status" value="1"/>
</dbReference>
<evidence type="ECO:0000256" key="2">
    <source>
        <dbReference type="ARBA" id="ARBA00009208"/>
    </source>
</evidence>
<evidence type="ECO:0000313" key="10">
    <source>
        <dbReference type="Proteomes" id="UP001497623"/>
    </source>
</evidence>
<evidence type="ECO:0000256" key="5">
    <source>
        <dbReference type="ARBA" id="ARBA00023163"/>
    </source>
</evidence>
<keyword evidence="5" id="KW-0804">Transcription</keyword>
<dbReference type="Pfam" id="PF07716">
    <property type="entry name" value="bZIP_2"/>
    <property type="match status" value="1"/>
</dbReference>
<dbReference type="CDD" id="cd14695">
    <property type="entry name" value="bZIP_HLF"/>
    <property type="match status" value="1"/>
</dbReference>
<gene>
    <name evidence="9" type="ORF">MNOR_LOCUS16769</name>
</gene>
<dbReference type="Gene3D" id="1.20.5.170">
    <property type="match status" value="1"/>
</dbReference>
<evidence type="ECO:0000256" key="7">
    <source>
        <dbReference type="SAM" id="Coils"/>
    </source>
</evidence>
<dbReference type="PANTHER" id="PTHR11988:SF27">
    <property type="entry name" value="GH27708P"/>
    <property type="match status" value="1"/>
</dbReference>
<dbReference type="SUPFAM" id="SSF57959">
    <property type="entry name" value="Leucine zipper domain"/>
    <property type="match status" value="1"/>
</dbReference>
<reference evidence="9 10" key="1">
    <citation type="submission" date="2024-05" db="EMBL/GenBank/DDBJ databases">
        <authorList>
            <person name="Wallberg A."/>
        </authorList>
    </citation>
    <scope>NUCLEOTIDE SEQUENCE [LARGE SCALE GENOMIC DNA]</scope>
</reference>